<keyword evidence="2" id="KW-1185">Reference proteome</keyword>
<accession>A0A162PHT3</accession>
<proteinExistence type="predicted"/>
<dbReference type="GeneID" id="28992524"/>
<dbReference type="RefSeq" id="XP_018291017.1">
    <property type="nucleotide sequence ID" value="XM_018431618.1"/>
</dbReference>
<organism evidence="1 2">
    <name type="scientific">Phycomyces blakesleeanus (strain ATCC 8743b / DSM 1359 / FGSC 10004 / NBRC 33097 / NRRL 1555)</name>
    <dbReference type="NCBI Taxonomy" id="763407"/>
    <lineage>
        <taxon>Eukaryota</taxon>
        <taxon>Fungi</taxon>
        <taxon>Fungi incertae sedis</taxon>
        <taxon>Mucoromycota</taxon>
        <taxon>Mucoromycotina</taxon>
        <taxon>Mucoromycetes</taxon>
        <taxon>Mucorales</taxon>
        <taxon>Phycomycetaceae</taxon>
        <taxon>Phycomyces</taxon>
    </lineage>
</organism>
<dbReference type="AlphaFoldDB" id="A0A162PHT3"/>
<name>A0A162PHT3_PHYB8</name>
<protein>
    <submittedName>
        <fullName evidence="1">Uncharacterized protein</fullName>
    </submittedName>
</protein>
<dbReference type="VEuPathDB" id="FungiDB:PHYBLDRAFT_146291"/>
<dbReference type="Proteomes" id="UP000077315">
    <property type="component" value="Unassembled WGS sequence"/>
</dbReference>
<reference evidence="2" key="1">
    <citation type="submission" date="2015-06" db="EMBL/GenBank/DDBJ databases">
        <title>Expansion of signal transduction pathways in fungi by whole-genome duplication.</title>
        <authorList>
            <consortium name="DOE Joint Genome Institute"/>
            <person name="Corrochano L.M."/>
            <person name="Kuo A."/>
            <person name="Marcet-Houben M."/>
            <person name="Polaino S."/>
            <person name="Salamov A."/>
            <person name="Villalobos J.M."/>
            <person name="Alvarez M.I."/>
            <person name="Avalos J."/>
            <person name="Benito E.P."/>
            <person name="Benoit I."/>
            <person name="Burger G."/>
            <person name="Camino L.P."/>
            <person name="Canovas D."/>
            <person name="Cerda-Olmedo E."/>
            <person name="Cheng J.-F."/>
            <person name="Dominguez A."/>
            <person name="Elias M."/>
            <person name="Eslava A.P."/>
            <person name="Glaser F."/>
            <person name="Grimwood J."/>
            <person name="Gutierrez G."/>
            <person name="Heitman J."/>
            <person name="Henrissat B."/>
            <person name="Iturriaga E.A."/>
            <person name="Lang B.F."/>
            <person name="Lavin J.L."/>
            <person name="Lee S."/>
            <person name="Li W."/>
            <person name="Lindquist E."/>
            <person name="Lopez-Garcia S."/>
            <person name="Luque E.M."/>
            <person name="Marcos A.T."/>
            <person name="Martin J."/>
            <person name="McCluskey K."/>
            <person name="Medina H.R."/>
            <person name="Miralles-Duran A."/>
            <person name="Miyazaki A."/>
            <person name="Munoz-Torres E."/>
            <person name="Oguiza J.A."/>
            <person name="Ohm R."/>
            <person name="Olmedo M."/>
            <person name="Orejas M."/>
            <person name="Ortiz-Castellanos L."/>
            <person name="Pisabarro A.G."/>
            <person name="Rodriguez-Romero J."/>
            <person name="Ruiz-Herrera J."/>
            <person name="Ruiz-Vazquez R."/>
            <person name="Sanz C."/>
            <person name="Schackwitz W."/>
            <person name="Schmutz J."/>
            <person name="Shahriari M."/>
            <person name="Shelest E."/>
            <person name="Silva-Franco F."/>
            <person name="Soanes D."/>
            <person name="Syed K."/>
            <person name="Tagua V.G."/>
            <person name="Talbot N.J."/>
            <person name="Thon M."/>
            <person name="De vries R.P."/>
            <person name="Wiebenga A."/>
            <person name="Yadav J.S."/>
            <person name="Braun E.L."/>
            <person name="Baker S."/>
            <person name="Garre V."/>
            <person name="Horwitz B."/>
            <person name="Torres-Martinez S."/>
            <person name="Idnurm A."/>
            <person name="Herrera-Estrella A."/>
            <person name="Gabaldon T."/>
            <person name="Grigoriev I.V."/>
        </authorList>
    </citation>
    <scope>NUCLEOTIDE SEQUENCE [LARGE SCALE GENOMIC DNA]</scope>
    <source>
        <strain evidence="2">NRRL 1555(-)</strain>
    </source>
</reference>
<dbReference type="InParanoid" id="A0A162PHT3"/>
<evidence type="ECO:0000313" key="2">
    <source>
        <dbReference type="Proteomes" id="UP000077315"/>
    </source>
</evidence>
<evidence type="ECO:0000313" key="1">
    <source>
        <dbReference type="EMBL" id="OAD72977.1"/>
    </source>
</evidence>
<gene>
    <name evidence="1" type="ORF">PHYBLDRAFT_146291</name>
</gene>
<dbReference type="EMBL" id="KV440982">
    <property type="protein sequence ID" value="OAD72977.1"/>
    <property type="molecule type" value="Genomic_DNA"/>
</dbReference>
<sequence length="113" mass="12728">MSHENAKTPSESPKESHFLICSVLFSLAEFDQDLSKLERCMDALIAKKATCKRPFLEQQELGRENIQQGCGKINKLANVIDISSAQRGGKSTISLYDLKEAHIPLHSTLWKHF</sequence>